<evidence type="ECO:0000256" key="1">
    <source>
        <dbReference type="SAM" id="MobiDB-lite"/>
    </source>
</evidence>
<proteinExistence type="predicted"/>
<gene>
    <name evidence="2" type="ORF">TNCT_624881</name>
</gene>
<feature type="non-terminal residue" evidence="2">
    <location>
        <position position="1"/>
    </location>
</feature>
<organism evidence="2 3">
    <name type="scientific">Trichonephila clavata</name>
    <name type="common">Joro spider</name>
    <name type="synonym">Nephila clavata</name>
    <dbReference type="NCBI Taxonomy" id="2740835"/>
    <lineage>
        <taxon>Eukaryota</taxon>
        <taxon>Metazoa</taxon>
        <taxon>Ecdysozoa</taxon>
        <taxon>Arthropoda</taxon>
        <taxon>Chelicerata</taxon>
        <taxon>Arachnida</taxon>
        <taxon>Araneae</taxon>
        <taxon>Araneomorphae</taxon>
        <taxon>Entelegynae</taxon>
        <taxon>Araneoidea</taxon>
        <taxon>Nephilidae</taxon>
        <taxon>Trichonephila</taxon>
    </lineage>
</organism>
<feature type="compositionally biased region" description="Basic and acidic residues" evidence="1">
    <location>
        <begin position="44"/>
        <end position="99"/>
    </location>
</feature>
<name>A0A8X6LY96_TRICU</name>
<accession>A0A8X6LY96</accession>
<feature type="region of interest" description="Disordered" evidence="1">
    <location>
        <begin position="1"/>
        <end position="99"/>
    </location>
</feature>
<evidence type="ECO:0000313" key="3">
    <source>
        <dbReference type="Proteomes" id="UP000887116"/>
    </source>
</evidence>
<reference evidence="2" key="1">
    <citation type="submission" date="2020-07" db="EMBL/GenBank/DDBJ databases">
        <title>Multicomponent nature underlies the extraordinary mechanical properties of spider dragline silk.</title>
        <authorList>
            <person name="Kono N."/>
            <person name="Nakamura H."/>
            <person name="Mori M."/>
            <person name="Yoshida Y."/>
            <person name="Ohtoshi R."/>
            <person name="Malay A.D."/>
            <person name="Moran D.A.P."/>
            <person name="Tomita M."/>
            <person name="Numata K."/>
            <person name="Arakawa K."/>
        </authorList>
    </citation>
    <scope>NUCLEOTIDE SEQUENCE</scope>
</reference>
<dbReference type="EMBL" id="BMAO01028494">
    <property type="protein sequence ID" value="GFR25102.1"/>
    <property type="molecule type" value="Genomic_DNA"/>
</dbReference>
<dbReference type="Proteomes" id="UP000887116">
    <property type="component" value="Unassembled WGS sequence"/>
</dbReference>
<keyword evidence="3" id="KW-1185">Reference proteome</keyword>
<dbReference type="AlphaFoldDB" id="A0A8X6LY96"/>
<comment type="caution">
    <text evidence="2">The sequence shown here is derived from an EMBL/GenBank/DDBJ whole genome shotgun (WGS) entry which is preliminary data.</text>
</comment>
<protein>
    <submittedName>
        <fullName evidence="2">Uncharacterized protein</fullName>
    </submittedName>
</protein>
<evidence type="ECO:0000313" key="2">
    <source>
        <dbReference type="EMBL" id="GFR25102.1"/>
    </source>
</evidence>
<sequence>NAKEENKVFSHEKDPSIKSSPKHSEKVDQHETDSASNYDENITEGDRKLLGNEDSDFKSSEQKSQSERMKESEDHAIDEKSDQEKEMKRDQDFLQRRSY</sequence>
<feature type="compositionally biased region" description="Basic and acidic residues" evidence="1">
    <location>
        <begin position="1"/>
        <end position="33"/>
    </location>
</feature>